<keyword evidence="8 15" id="KW-0675">Receptor</keyword>
<dbReference type="InterPro" id="IPR000531">
    <property type="entry name" value="Beta-barrel_TonB"/>
</dbReference>
<keyword evidence="2 10" id="KW-0813">Transport</keyword>
<reference evidence="15 16" key="1">
    <citation type="submission" date="2018-03" db="EMBL/GenBank/DDBJ databases">
        <title>Genomic Encyclopedia of Archaeal and Bacterial Type Strains, Phase II (KMG-II): from individual species to whole genera.</title>
        <authorList>
            <person name="Goeker M."/>
        </authorList>
    </citation>
    <scope>NUCLEOTIDE SEQUENCE [LARGE SCALE GENOMIC DNA]</scope>
    <source>
        <strain evidence="15 16">DSM 18107</strain>
    </source>
</reference>
<dbReference type="InterPro" id="IPR037066">
    <property type="entry name" value="Plug_dom_sf"/>
</dbReference>
<dbReference type="Proteomes" id="UP000240978">
    <property type="component" value="Unassembled WGS sequence"/>
</dbReference>
<keyword evidence="5 12" id="KW-0732">Signal</keyword>
<keyword evidence="16" id="KW-1185">Reference proteome</keyword>
<dbReference type="PROSITE" id="PS52016">
    <property type="entry name" value="TONB_DEPENDENT_REC_3"/>
    <property type="match status" value="1"/>
</dbReference>
<keyword evidence="6 11" id="KW-0798">TonB box</keyword>
<dbReference type="Pfam" id="PF13715">
    <property type="entry name" value="CarbopepD_reg_2"/>
    <property type="match status" value="1"/>
</dbReference>
<gene>
    <name evidence="15" type="ORF">CLV42_12338</name>
</gene>
<evidence type="ECO:0000256" key="9">
    <source>
        <dbReference type="ARBA" id="ARBA00023237"/>
    </source>
</evidence>
<dbReference type="RefSeq" id="WP_211303571.1">
    <property type="nucleotide sequence ID" value="NZ_PYGK01000023.1"/>
</dbReference>
<keyword evidence="3 10" id="KW-1134">Transmembrane beta strand</keyword>
<dbReference type="GO" id="GO:0009279">
    <property type="term" value="C:cell outer membrane"/>
    <property type="evidence" value="ECO:0007669"/>
    <property type="project" value="UniProtKB-SubCell"/>
</dbReference>
<evidence type="ECO:0000256" key="12">
    <source>
        <dbReference type="SAM" id="SignalP"/>
    </source>
</evidence>
<feature type="signal peptide" evidence="12">
    <location>
        <begin position="1"/>
        <end position="36"/>
    </location>
</feature>
<evidence type="ECO:0000256" key="3">
    <source>
        <dbReference type="ARBA" id="ARBA00022452"/>
    </source>
</evidence>
<evidence type="ECO:0000256" key="7">
    <source>
        <dbReference type="ARBA" id="ARBA00023136"/>
    </source>
</evidence>
<dbReference type="Gene3D" id="2.60.40.1120">
    <property type="entry name" value="Carboxypeptidase-like, regulatory domain"/>
    <property type="match status" value="1"/>
</dbReference>
<evidence type="ECO:0000313" key="16">
    <source>
        <dbReference type="Proteomes" id="UP000240978"/>
    </source>
</evidence>
<dbReference type="PANTHER" id="PTHR30069">
    <property type="entry name" value="TONB-DEPENDENT OUTER MEMBRANE RECEPTOR"/>
    <property type="match status" value="1"/>
</dbReference>
<evidence type="ECO:0000259" key="13">
    <source>
        <dbReference type="Pfam" id="PF00593"/>
    </source>
</evidence>
<protein>
    <submittedName>
        <fullName evidence="15">Outer membrane receptor protein involved in Fe transport</fullName>
    </submittedName>
</protein>
<accession>A0A2P8FIF8</accession>
<organism evidence="15 16">
    <name type="scientific">Chitinophaga ginsengisoli</name>
    <dbReference type="NCBI Taxonomy" id="363837"/>
    <lineage>
        <taxon>Bacteria</taxon>
        <taxon>Pseudomonadati</taxon>
        <taxon>Bacteroidota</taxon>
        <taxon>Chitinophagia</taxon>
        <taxon>Chitinophagales</taxon>
        <taxon>Chitinophagaceae</taxon>
        <taxon>Chitinophaga</taxon>
    </lineage>
</organism>
<evidence type="ECO:0000256" key="4">
    <source>
        <dbReference type="ARBA" id="ARBA00022692"/>
    </source>
</evidence>
<feature type="domain" description="TonB-dependent receptor-like beta-barrel" evidence="13">
    <location>
        <begin position="520"/>
        <end position="946"/>
    </location>
</feature>
<keyword evidence="9 10" id="KW-0998">Cell outer membrane</keyword>
<dbReference type="InterPro" id="IPR012910">
    <property type="entry name" value="Plug_dom"/>
</dbReference>
<comment type="subcellular location">
    <subcellularLocation>
        <location evidence="1 10">Cell outer membrane</location>
        <topology evidence="1 10">Multi-pass membrane protein</topology>
    </subcellularLocation>
</comment>
<evidence type="ECO:0000259" key="14">
    <source>
        <dbReference type="Pfam" id="PF07715"/>
    </source>
</evidence>
<evidence type="ECO:0000256" key="5">
    <source>
        <dbReference type="ARBA" id="ARBA00022729"/>
    </source>
</evidence>
<dbReference type="PANTHER" id="PTHR30069:SF29">
    <property type="entry name" value="HEMOGLOBIN AND HEMOGLOBIN-HAPTOGLOBIN-BINDING PROTEIN 1-RELATED"/>
    <property type="match status" value="1"/>
</dbReference>
<dbReference type="InterPro" id="IPR039426">
    <property type="entry name" value="TonB-dep_rcpt-like"/>
</dbReference>
<proteinExistence type="inferred from homology"/>
<evidence type="ECO:0000256" key="8">
    <source>
        <dbReference type="ARBA" id="ARBA00023170"/>
    </source>
</evidence>
<sequence length="1071" mass="117100">MHKIFTGYYNLFKKLFSLKMRITSFLLLFSSALSFASSGAGQSMNDVKISLHIQGRSLKEAINLIEQQSSFIIGYNRDNIPDSNRVSYSATNKPVSEVLSELLSKYPVIAKQVNDKYIVLNEVSYALKLLLQQQVVITGKVSGKPSGEMLPGVSIGIKGTTLGTITDAQGNFQLRFPQDVEAVTLVVYYLGYKKQELTIHKASAATPLHIALEADRLGLDEVVVTGQGLDISKRRLSTNVVSINTKELDEAPSNRLDQLLQSKLPNAQIRLTGGQAGATSIIRSRGFNSAFINSTPIIYVDGVRMDNLNTASKLAGGSSSSAGVSSISDIPMDNIERIEYINGGAATTMYGSDAANGVIQIFTKKGGGDKLNITVESQMGVETPTADFLHFKRTKELLMQNGFYQRQHLSLNGGKDNFGYSFAGNYSNSEGVQIFNQNSNRRIDFSSGFRAALGKKVSYESSLSYVNNSYKRNRNGDQGGYTGLWFAEGGASAITGPRFNPNLDTLSEASFQKIKDFVHTAERLQDNSITVNRFNTSQVFKYTPLKNLVFKATGGIDYRIQRNQVITTNKYLSFTTNTTVTDQGSISNADRKYFGITLELNGQYEAKAGDFSFVTTGGWQLFRNEDQQIVYNGSNIRDGSRTITNAALKTSNEYYLQVVNYGVYLQENIGFKNKLFVDFGVRGDGNPAFGENIGVQYYPKAGISYVPSAEPWFDAISAVISSAKIRGSYGLAGNLPNAFANQRTIAFSGYLGEQAAYFGQPGNNNLKPEKTQTAEGAMDLGFVNDRILLTAGYYRALTRDALFFVPPTPSSGELQSQLYNVGKILNRGFEFNVVVIPIQTKDIDLRLNASVNTLYNTVLSSGGVAPFNINGFSARTLQTVVQEGNPIGFLRGNYGVFGPDGTLASTKAQQNLGTTIPTLFGSLGLNFRFKRFELYANGDYQKGAYANSFDRQFRFNYGAGNEGIPQAEIDKNKRTNWLNITNMFTEKNDFIKVRTIGASYSIKGGLLNNKVKSMVIGFMAVNPLNFASSSFDPEATISGAAQGQGGATTGGISYATYSSPRQWLGSLKLNF</sequence>
<dbReference type="SUPFAM" id="SSF49464">
    <property type="entry name" value="Carboxypeptidase regulatory domain-like"/>
    <property type="match status" value="1"/>
</dbReference>
<comment type="caution">
    <text evidence="15">The sequence shown here is derived from an EMBL/GenBank/DDBJ whole genome shotgun (WGS) entry which is preliminary data.</text>
</comment>
<feature type="chain" id="PRO_5015175432" evidence="12">
    <location>
        <begin position="37"/>
        <end position="1071"/>
    </location>
</feature>
<dbReference type="Pfam" id="PF07715">
    <property type="entry name" value="Plug"/>
    <property type="match status" value="1"/>
</dbReference>
<name>A0A2P8FIF8_9BACT</name>
<evidence type="ECO:0000313" key="15">
    <source>
        <dbReference type="EMBL" id="PSL21484.1"/>
    </source>
</evidence>
<dbReference type="AlphaFoldDB" id="A0A2P8FIF8"/>
<dbReference type="Gene3D" id="2.40.170.20">
    <property type="entry name" value="TonB-dependent receptor, beta-barrel domain"/>
    <property type="match status" value="1"/>
</dbReference>
<dbReference type="InterPro" id="IPR036942">
    <property type="entry name" value="Beta-barrel_TonB_sf"/>
</dbReference>
<feature type="domain" description="TonB-dependent receptor plug" evidence="14">
    <location>
        <begin position="233"/>
        <end position="358"/>
    </location>
</feature>
<evidence type="ECO:0000256" key="6">
    <source>
        <dbReference type="ARBA" id="ARBA00023077"/>
    </source>
</evidence>
<keyword evidence="4 10" id="KW-0812">Transmembrane</keyword>
<evidence type="ECO:0000256" key="10">
    <source>
        <dbReference type="PROSITE-ProRule" id="PRU01360"/>
    </source>
</evidence>
<evidence type="ECO:0000256" key="1">
    <source>
        <dbReference type="ARBA" id="ARBA00004571"/>
    </source>
</evidence>
<dbReference type="GO" id="GO:0015344">
    <property type="term" value="F:siderophore uptake transmembrane transporter activity"/>
    <property type="evidence" value="ECO:0007669"/>
    <property type="project" value="TreeGrafter"/>
</dbReference>
<dbReference type="SUPFAM" id="SSF56935">
    <property type="entry name" value="Porins"/>
    <property type="match status" value="1"/>
</dbReference>
<comment type="similarity">
    <text evidence="10 11">Belongs to the TonB-dependent receptor family.</text>
</comment>
<evidence type="ECO:0000256" key="11">
    <source>
        <dbReference type="RuleBase" id="RU003357"/>
    </source>
</evidence>
<dbReference type="Pfam" id="PF00593">
    <property type="entry name" value="TonB_dep_Rec_b-barrel"/>
    <property type="match status" value="1"/>
</dbReference>
<dbReference type="EMBL" id="PYGK01000023">
    <property type="protein sequence ID" value="PSL21484.1"/>
    <property type="molecule type" value="Genomic_DNA"/>
</dbReference>
<dbReference type="GO" id="GO:0044718">
    <property type="term" value="P:siderophore transmembrane transport"/>
    <property type="evidence" value="ECO:0007669"/>
    <property type="project" value="TreeGrafter"/>
</dbReference>
<keyword evidence="7 10" id="KW-0472">Membrane</keyword>
<dbReference type="InterPro" id="IPR008969">
    <property type="entry name" value="CarboxyPept-like_regulatory"/>
</dbReference>
<evidence type="ECO:0000256" key="2">
    <source>
        <dbReference type="ARBA" id="ARBA00022448"/>
    </source>
</evidence>
<dbReference type="Gene3D" id="2.170.130.10">
    <property type="entry name" value="TonB-dependent receptor, plug domain"/>
    <property type="match status" value="1"/>
</dbReference>